<protein>
    <submittedName>
        <fullName evidence="2">Uncharacterized protein</fullName>
    </submittedName>
</protein>
<proteinExistence type="predicted"/>
<accession>A0A098VS39</accession>
<feature type="region of interest" description="Disordered" evidence="1">
    <location>
        <begin position="99"/>
        <end position="145"/>
    </location>
</feature>
<organism evidence="2 3">
    <name type="scientific">Mitosporidium daphniae</name>
    <dbReference type="NCBI Taxonomy" id="1485682"/>
    <lineage>
        <taxon>Eukaryota</taxon>
        <taxon>Fungi</taxon>
        <taxon>Fungi incertae sedis</taxon>
        <taxon>Microsporidia</taxon>
        <taxon>Mitosporidium</taxon>
    </lineage>
</organism>
<feature type="region of interest" description="Disordered" evidence="1">
    <location>
        <begin position="1"/>
        <end position="28"/>
    </location>
</feature>
<dbReference type="VEuPathDB" id="MicrosporidiaDB:DI09_26p70"/>
<sequence>MRGVQGPANSQPPSLEETPRKIQAESPRISAMNEYEHWSTLDMSASTESPVFEEASKPPYIDADILAAALGSCANIWGGDENPLPLYEARDRHEFLSKSSDMQEEDLEANSHQNLYSGDGDIIFNNSSDHDRGPDPKSSNSLDCSPAFSGVSPRCTYLLDPSEDWSTTKHSTINNLVTPADTFTYDPISFDQYSNHGEANVSYDNYAGLLSHSEASKGADYFGAEIVTHVTVESPFNADEYPSDNVKLQPEKAIDQIRQTSKKIVLDDGDFWPSNSRELWSSASSLENISLDDYGPWHSFQLQEVKSECVNEISRQKFPAPPKSALSLKAKRPSVKMIDCSASNPISPVPILFPPMIRIPSPHVASKEKSPLLFPIESKPNILPVIKSQSPSIVQKGLDIHANEVVRKFSTTEAPCKPSSRPAPNADAHSLDPPCLEVSSKAPHTFPLLSANIAPLQPVRRGGAPSRHCR</sequence>
<dbReference type="Proteomes" id="UP000029725">
    <property type="component" value="Unassembled WGS sequence"/>
</dbReference>
<reference evidence="2 3" key="1">
    <citation type="submission" date="2014-04" db="EMBL/GenBank/DDBJ databases">
        <title>A new species of microsporidia sheds light on the evolution of extreme parasitism.</title>
        <authorList>
            <person name="Haag K.L."/>
            <person name="James T.Y."/>
            <person name="Larsson R."/>
            <person name="Schaer T.M."/>
            <person name="Refardt D."/>
            <person name="Pombert J.-F."/>
            <person name="Ebert D."/>
        </authorList>
    </citation>
    <scope>NUCLEOTIDE SEQUENCE [LARGE SCALE GENOMIC DNA]</scope>
    <source>
        <strain evidence="2 3">UGP3</strain>
        <tissue evidence="2">Spores</tissue>
    </source>
</reference>
<dbReference type="EMBL" id="JMKJ01000188">
    <property type="protein sequence ID" value="KGG51807.1"/>
    <property type="molecule type" value="Genomic_DNA"/>
</dbReference>
<feature type="region of interest" description="Disordered" evidence="1">
    <location>
        <begin position="411"/>
        <end position="436"/>
    </location>
</feature>
<name>A0A098VS39_9MICR</name>
<dbReference type="RefSeq" id="XP_013238263.1">
    <property type="nucleotide sequence ID" value="XM_013382809.1"/>
</dbReference>
<keyword evidence="3" id="KW-1185">Reference proteome</keyword>
<evidence type="ECO:0000256" key="1">
    <source>
        <dbReference type="SAM" id="MobiDB-lite"/>
    </source>
</evidence>
<dbReference type="HOGENOM" id="CLU_581504_0_0_1"/>
<gene>
    <name evidence="2" type="ORF">DI09_26p70</name>
</gene>
<dbReference type="AlphaFoldDB" id="A0A098VS39"/>
<dbReference type="GeneID" id="25259311"/>
<evidence type="ECO:0000313" key="3">
    <source>
        <dbReference type="Proteomes" id="UP000029725"/>
    </source>
</evidence>
<comment type="caution">
    <text evidence="2">The sequence shown here is derived from an EMBL/GenBank/DDBJ whole genome shotgun (WGS) entry which is preliminary data.</text>
</comment>
<evidence type="ECO:0000313" key="2">
    <source>
        <dbReference type="EMBL" id="KGG51807.1"/>
    </source>
</evidence>